<evidence type="ECO:0000313" key="9">
    <source>
        <dbReference type="EMBL" id="MDU0339010.1"/>
    </source>
</evidence>
<feature type="transmembrane region" description="Helical" evidence="7">
    <location>
        <begin position="104"/>
        <end position="123"/>
    </location>
</feature>
<feature type="transmembrane region" description="Helical" evidence="7">
    <location>
        <begin position="334"/>
        <end position="353"/>
    </location>
</feature>
<feature type="transmembrane region" description="Helical" evidence="7">
    <location>
        <begin position="170"/>
        <end position="195"/>
    </location>
</feature>
<dbReference type="EMBL" id="JAWDID010000003">
    <property type="protein sequence ID" value="MDU0339010.1"/>
    <property type="molecule type" value="Genomic_DNA"/>
</dbReference>
<organism evidence="9 10">
    <name type="scientific">Bosea rubneri</name>
    <dbReference type="NCBI Taxonomy" id="3075434"/>
    <lineage>
        <taxon>Bacteria</taxon>
        <taxon>Pseudomonadati</taxon>
        <taxon>Pseudomonadota</taxon>
        <taxon>Alphaproteobacteria</taxon>
        <taxon>Hyphomicrobiales</taxon>
        <taxon>Boseaceae</taxon>
        <taxon>Bosea</taxon>
    </lineage>
</organism>
<dbReference type="PIRSF" id="PIRSF006066">
    <property type="entry name" value="HI0050"/>
    <property type="match status" value="1"/>
</dbReference>
<feature type="transmembrane region" description="Helical" evidence="7">
    <location>
        <begin position="394"/>
        <end position="415"/>
    </location>
</feature>
<comment type="function">
    <text evidence="7">Part of the tripartite ATP-independent periplasmic (TRAP) transport system.</text>
</comment>
<comment type="similarity">
    <text evidence="7">Belongs to the TRAP transporter large permease family.</text>
</comment>
<keyword evidence="2" id="KW-1003">Cell membrane</keyword>
<evidence type="ECO:0000256" key="6">
    <source>
        <dbReference type="ARBA" id="ARBA00023136"/>
    </source>
</evidence>
<feature type="transmembrane region" description="Helical" evidence="7">
    <location>
        <begin position="7"/>
        <end position="34"/>
    </location>
</feature>
<feature type="transmembrane region" description="Helical" evidence="7">
    <location>
        <begin position="277"/>
        <end position="299"/>
    </location>
</feature>
<dbReference type="Proteomes" id="UP001254257">
    <property type="component" value="Unassembled WGS sequence"/>
</dbReference>
<feature type="transmembrane region" description="Helical" evidence="7">
    <location>
        <begin position="242"/>
        <end position="265"/>
    </location>
</feature>
<gene>
    <name evidence="9" type="ORF">RKE40_03925</name>
</gene>
<feature type="transmembrane region" description="Helical" evidence="7">
    <location>
        <begin position="215"/>
        <end position="236"/>
    </location>
</feature>
<evidence type="ECO:0000259" key="8">
    <source>
        <dbReference type="Pfam" id="PF06808"/>
    </source>
</evidence>
<evidence type="ECO:0000256" key="4">
    <source>
        <dbReference type="ARBA" id="ARBA00022692"/>
    </source>
</evidence>
<comment type="subunit">
    <text evidence="7">The complex comprises the extracytoplasmic solute receptor protein and the two transmembrane proteins.</text>
</comment>
<evidence type="ECO:0000256" key="2">
    <source>
        <dbReference type="ARBA" id="ARBA00022475"/>
    </source>
</evidence>
<name>A0ABU3S2I8_9HYPH</name>
<keyword evidence="5 7" id="KW-1133">Transmembrane helix</keyword>
<comment type="subcellular location">
    <subcellularLocation>
        <location evidence="1 7">Cell inner membrane</location>
        <topology evidence="1 7">Multi-pass membrane protein</topology>
    </subcellularLocation>
</comment>
<feature type="transmembrane region" description="Helical" evidence="7">
    <location>
        <begin position="135"/>
        <end position="158"/>
    </location>
</feature>
<evidence type="ECO:0000256" key="1">
    <source>
        <dbReference type="ARBA" id="ARBA00004429"/>
    </source>
</evidence>
<keyword evidence="6 7" id="KW-0472">Membrane</keyword>
<dbReference type="InterPro" id="IPR004681">
    <property type="entry name" value="TRAP_DctM"/>
</dbReference>
<dbReference type="RefSeq" id="WP_316016923.1">
    <property type="nucleotide sequence ID" value="NZ_JAWDID010000003.1"/>
</dbReference>
<dbReference type="NCBIfam" id="TIGR00786">
    <property type="entry name" value="dctM"/>
    <property type="match status" value="1"/>
</dbReference>
<evidence type="ECO:0000256" key="5">
    <source>
        <dbReference type="ARBA" id="ARBA00022989"/>
    </source>
</evidence>
<evidence type="ECO:0000256" key="7">
    <source>
        <dbReference type="RuleBase" id="RU369079"/>
    </source>
</evidence>
<dbReference type="Pfam" id="PF06808">
    <property type="entry name" value="DctM"/>
    <property type="match status" value="1"/>
</dbReference>
<feature type="transmembrane region" description="Helical" evidence="7">
    <location>
        <begin position="359"/>
        <end position="382"/>
    </location>
</feature>
<reference evidence="9 10" key="1">
    <citation type="submission" date="2023-09" db="EMBL/GenBank/DDBJ databases">
        <title>Whole genome shotgun sequencing (WGS) of Bosea sp. ZW T0_25, isolated from stored onions (Allium cepa).</title>
        <authorList>
            <person name="Stoll D.A."/>
            <person name="Huch M."/>
        </authorList>
    </citation>
    <scope>NUCLEOTIDE SEQUENCE [LARGE SCALE GENOMIC DNA]</scope>
    <source>
        <strain evidence="9 10">ZW T0_25</strain>
    </source>
</reference>
<evidence type="ECO:0000313" key="10">
    <source>
        <dbReference type="Proteomes" id="UP001254257"/>
    </source>
</evidence>
<protein>
    <recommendedName>
        <fullName evidence="7">TRAP transporter large permease protein</fullName>
    </recommendedName>
</protein>
<accession>A0ABU3S2I8</accession>
<keyword evidence="7" id="KW-0813">Transport</keyword>
<sequence length="428" mass="45322">MLANASLLLAVLIGASLPIAATLIICALLLSSIYSPLPLFLAASEIFWKVSTEFTLTSVPLFILLGEILLRAGIAERMYGAVALWLNRLPGGLLHANIGASTLFAATSGSSVATAATIGTVALPEVRRRGYNERLFLGSLAAGGTLGILIPPSIHLIIYGMITNTSVPKLYLAAAIPGLLLAVLFSLIIVVICMVKPGFGGEPIKATWRQRFVSLVDLVPILLLFVVVIGSIYAGFATPTEAASLGLVFAVVLAWWYGKLSLALLHESFIGAMKATAMIMLIVLASYFLNFVLSVIGLSQQLTSFISGLGLSPLQTMLVIIAFFVVLGCFLESLSMLVTITPLVAPIVIGLGYDPIWFGVILTILLELALITPPVGINLYVVQAIRGRGSIQDVIAGSAIFVVSMFALIGLLLAFPDIAMWLPTHFGE</sequence>
<keyword evidence="10" id="KW-1185">Reference proteome</keyword>
<proteinExistence type="inferred from homology"/>
<dbReference type="PANTHER" id="PTHR33362:SF5">
    <property type="entry name" value="C4-DICARBOXYLATE TRAP TRANSPORTER LARGE PERMEASE PROTEIN DCTM"/>
    <property type="match status" value="1"/>
</dbReference>
<feature type="domain" description="TRAP C4-dicarboxylate transport system permease DctM subunit" evidence="8">
    <location>
        <begin position="8"/>
        <end position="417"/>
    </location>
</feature>
<dbReference type="PANTHER" id="PTHR33362">
    <property type="entry name" value="SIALIC ACID TRAP TRANSPORTER PERMEASE PROTEIN SIAT-RELATED"/>
    <property type="match status" value="1"/>
</dbReference>
<feature type="transmembrane region" description="Helical" evidence="7">
    <location>
        <begin position="305"/>
        <end position="327"/>
    </location>
</feature>
<dbReference type="InterPro" id="IPR010656">
    <property type="entry name" value="DctM"/>
</dbReference>
<keyword evidence="3 7" id="KW-0997">Cell inner membrane</keyword>
<comment type="caution">
    <text evidence="9">The sequence shown here is derived from an EMBL/GenBank/DDBJ whole genome shotgun (WGS) entry which is preliminary data.</text>
</comment>
<keyword evidence="4 7" id="KW-0812">Transmembrane</keyword>
<evidence type="ECO:0000256" key="3">
    <source>
        <dbReference type="ARBA" id="ARBA00022519"/>
    </source>
</evidence>